<evidence type="ECO:0000313" key="1">
    <source>
        <dbReference type="EMBL" id="MFD0964290.1"/>
    </source>
</evidence>
<protein>
    <recommendedName>
        <fullName evidence="3">General stress protein CsbD</fullName>
    </recommendedName>
</protein>
<organism evidence="1 2">
    <name type="scientific">Pseudofulvibacter geojedonensis</name>
    <dbReference type="NCBI Taxonomy" id="1123758"/>
    <lineage>
        <taxon>Bacteria</taxon>
        <taxon>Pseudomonadati</taxon>
        <taxon>Bacteroidota</taxon>
        <taxon>Flavobacteriia</taxon>
        <taxon>Flavobacteriales</taxon>
        <taxon>Flavobacteriaceae</taxon>
        <taxon>Pseudofulvibacter</taxon>
    </lineage>
</organism>
<dbReference type="EMBL" id="JBHTJM010000009">
    <property type="protein sequence ID" value="MFD0964290.1"/>
    <property type="molecule type" value="Genomic_DNA"/>
</dbReference>
<name>A0ABW3I3A3_9FLAO</name>
<evidence type="ECO:0008006" key="3">
    <source>
        <dbReference type="Google" id="ProtNLM"/>
    </source>
</evidence>
<comment type="caution">
    <text evidence="1">The sequence shown here is derived from an EMBL/GenBank/DDBJ whole genome shotgun (WGS) entry which is preliminary data.</text>
</comment>
<dbReference type="RefSeq" id="WP_377715839.1">
    <property type="nucleotide sequence ID" value="NZ_JBHTJM010000009.1"/>
</dbReference>
<keyword evidence="2" id="KW-1185">Reference proteome</keyword>
<proteinExistence type="predicted"/>
<accession>A0ABW3I3A3</accession>
<dbReference type="Proteomes" id="UP001596997">
    <property type="component" value="Unassembled WGS sequence"/>
</dbReference>
<sequence>MGIDEEKKHEVFKVKENWYKQSEALKKTYPKLTNYDVKFETGREIDLISRLKTKLDKDRSEIIQILNKNQEACL</sequence>
<evidence type="ECO:0000313" key="2">
    <source>
        <dbReference type="Proteomes" id="UP001596997"/>
    </source>
</evidence>
<reference evidence="2" key="1">
    <citation type="journal article" date="2019" name="Int. J. Syst. Evol. Microbiol.">
        <title>The Global Catalogue of Microorganisms (GCM) 10K type strain sequencing project: providing services to taxonomists for standard genome sequencing and annotation.</title>
        <authorList>
            <consortium name="The Broad Institute Genomics Platform"/>
            <consortium name="The Broad Institute Genome Sequencing Center for Infectious Disease"/>
            <person name="Wu L."/>
            <person name="Ma J."/>
        </authorList>
    </citation>
    <scope>NUCLEOTIDE SEQUENCE [LARGE SCALE GENOMIC DNA]</scope>
    <source>
        <strain evidence="2">CCUG 62114</strain>
    </source>
</reference>
<gene>
    <name evidence="1" type="ORF">ACFQ1O_09760</name>
</gene>